<keyword evidence="5" id="KW-0150">Chloroplast</keyword>
<comment type="subcellular location">
    <subcellularLocation>
        <location evidence="2">Cytoplasm</location>
        <location evidence="2">Cytoskeleton</location>
    </subcellularLocation>
    <subcellularLocation>
        <location evidence="1">Plastid</location>
        <location evidence="1">Chloroplast</location>
    </subcellularLocation>
</comment>
<keyword evidence="8 9" id="KW-0206">Cytoskeleton</keyword>
<accession>A0A8X7R172</accession>
<dbReference type="OrthoDB" id="1393670at2759"/>
<dbReference type="InterPro" id="IPR005455">
    <property type="entry name" value="PFN_euk"/>
</dbReference>
<evidence type="ECO:0000256" key="7">
    <source>
        <dbReference type="ARBA" id="ARBA00023203"/>
    </source>
</evidence>
<dbReference type="InterPro" id="IPR036291">
    <property type="entry name" value="NAD(P)-bd_dom_sf"/>
</dbReference>
<dbReference type="SUPFAM" id="SSF51735">
    <property type="entry name" value="NAD(P)-binding Rossmann-fold domains"/>
    <property type="match status" value="1"/>
</dbReference>
<dbReference type="InterPro" id="IPR036140">
    <property type="entry name" value="PFN_sf"/>
</dbReference>
<dbReference type="CDD" id="cd00148">
    <property type="entry name" value="PROF"/>
    <property type="match status" value="1"/>
</dbReference>
<gene>
    <name evidence="11" type="ORF">Bca52824_060298</name>
</gene>
<proteinExistence type="inferred from homology"/>
<dbReference type="EMBL" id="JAAMPC010000012">
    <property type="protein sequence ID" value="KAG2277743.1"/>
    <property type="molecule type" value="Genomic_DNA"/>
</dbReference>
<keyword evidence="6" id="KW-0934">Plastid</keyword>
<evidence type="ECO:0000256" key="4">
    <source>
        <dbReference type="ARBA" id="ARBA00022490"/>
    </source>
</evidence>
<keyword evidence="12" id="KW-1185">Reference proteome</keyword>
<name>A0A8X7R172_BRACI</name>
<dbReference type="Pfam" id="PF00235">
    <property type="entry name" value="Profilin"/>
    <property type="match status" value="1"/>
</dbReference>
<dbReference type="InterPro" id="IPR027310">
    <property type="entry name" value="Profilin_CS"/>
</dbReference>
<evidence type="ECO:0000256" key="2">
    <source>
        <dbReference type="ARBA" id="ARBA00004245"/>
    </source>
</evidence>
<evidence type="ECO:0000256" key="6">
    <source>
        <dbReference type="ARBA" id="ARBA00022640"/>
    </source>
</evidence>
<comment type="function">
    <text evidence="9">Binds to actin and affects the structure of the cytoskeleton. At high concentrations, profilin prevents the polymerization of actin, whereas it enhances it at low concentrations.</text>
</comment>
<organism evidence="11 12">
    <name type="scientific">Brassica carinata</name>
    <name type="common">Ethiopian mustard</name>
    <name type="synonym">Abyssinian cabbage</name>
    <dbReference type="NCBI Taxonomy" id="52824"/>
    <lineage>
        <taxon>Eukaryota</taxon>
        <taxon>Viridiplantae</taxon>
        <taxon>Streptophyta</taxon>
        <taxon>Embryophyta</taxon>
        <taxon>Tracheophyta</taxon>
        <taxon>Spermatophyta</taxon>
        <taxon>Magnoliopsida</taxon>
        <taxon>eudicotyledons</taxon>
        <taxon>Gunneridae</taxon>
        <taxon>Pentapetalae</taxon>
        <taxon>rosids</taxon>
        <taxon>malvids</taxon>
        <taxon>Brassicales</taxon>
        <taxon>Brassicaceae</taxon>
        <taxon>Brassiceae</taxon>
        <taxon>Brassica</taxon>
    </lineage>
</organism>
<comment type="subunit">
    <text evidence="9">Occurs in many kinds of cells as a complex with monomeric actin in a 1:1 ratio.</text>
</comment>
<evidence type="ECO:0000313" key="12">
    <source>
        <dbReference type="Proteomes" id="UP000886595"/>
    </source>
</evidence>
<dbReference type="SUPFAM" id="SSF55770">
    <property type="entry name" value="Profilin (actin-binding protein)"/>
    <property type="match status" value="1"/>
</dbReference>
<evidence type="ECO:0000256" key="9">
    <source>
        <dbReference type="RuleBase" id="RU003908"/>
    </source>
</evidence>
<evidence type="ECO:0000256" key="5">
    <source>
        <dbReference type="ARBA" id="ARBA00022528"/>
    </source>
</evidence>
<dbReference type="InterPro" id="IPR002347">
    <property type="entry name" value="SDR_fam"/>
</dbReference>
<dbReference type="PRINTS" id="PR01640">
    <property type="entry name" value="PROFILINPLNT"/>
</dbReference>
<sequence length="369" mass="40160">MSWQTYVDEHLMCDVGDGQGHHLTSAAIIGHDGSVWAQSANFPQFKPQEMTDIMKDFDEPGHLAPTGLFLAGLKYMVIQGEPGAVIRGKRYDYGGAGGITIKKTGQSMVFGLYEEPVLKKLEPWRDLKDKVVLVTGASSGIGKEICLDLGKAGCKIIAAARRVDRLKSLCSDINSFCSTGTQAASLKLDVASDAATIRKAVKGAWGIFGKIDVLINNAGIRGNVKSSLDLSEDEWDKVFRTNLTGPWLVSKYVCILMRDAKQVAYACSKGGVDIMTRMMAIELGVYKIRVNSIAPGLFKSEITQGLMQKEWLKKVNERTVPLKMQQSVDPGLTSLVRYLIHDSSQYVSGNTYIVDSGASLPGLPIFSSL</sequence>
<dbReference type="PANTHER" id="PTHR44375:SF9">
    <property type="entry name" value="NAD(P)-BINDING ROSSMANN-FOLD SUPERFAMILY PROTEIN"/>
    <property type="match status" value="1"/>
</dbReference>
<reference evidence="11 12" key="1">
    <citation type="submission" date="2020-02" db="EMBL/GenBank/DDBJ databases">
        <authorList>
            <person name="Ma Q."/>
            <person name="Huang Y."/>
            <person name="Song X."/>
            <person name="Pei D."/>
        </authorList>
    </citation>
    <scope>NUCLEOTIDE SEQUENCE [LARGE SCALE GENOMIC DNA]</scope>
    <source>
        <strain evidence="11">Sxm20200214</strain>
        <tissue evidence="11">Leaf</tissue>
    </source>
</reference>
<evidence type="ECO:0000256" key="3">
    <source>
        <dbReference type="ARBA" id="ARBA00010058"/>
    </source>
</evidence>
<dbReference type="Pfam" id="PF13561">
    <property type="entry name" value="adh_short_C2"/>
    <property type="match status" value="1"/>
</dbReference>
<keyword evidence="7 10" id="KW-0009">Actin-binding</keyword>
<dbReference type="Gene3D" id="3.30.450.30">
    <property type="entry name" value="Dynein light chain 2a, cytoplasmic"/>
    <property type="match status" value="1"/>
</dbReference>
<dbReference type="GO" id="GO:0009507">
    <property type="term" value="C:chloroplast"/>
    <property type="evidence" value="ECO:0007669"/>
    <property type="project" value="UniProtKB-SubCell"/>
</dbReference>
<dbReference type="Pfam" id="PF00106">
    <property type="entry name" value="adh_short"/>
    <property type="match status" value="1"/>
</dbReference>
<dbReference type="GO" id="GO:0003779">
    <property type="term" value="F:actin binding"/>
    <property type="evidence" value="ECO:0007669"/>
    <property type="project" value="UniProtKB-KW"/>
</dbReference>
<dbReference type="SMART" id="SM00392">
    <property type="entry name" value="PROF"/>
    <property type="match status" value="1"/>
</dbReference>
<keyword evidence="4" id="KW-0963">Cytoplasm</keyword>
<evidence type="ECO:0000313" key="11">
    <source>
        <dbReference type="EMBL" id="KAG2277743.1"/>
    </source>
</evidence>
<evidence type="ECO:0000256" key="10">
    <source>
        <dbReference type="RuleBase" id="RU003909"/>
    </source>
</evidence>
<dbReference type="PRINTS" id="PR00392">
    <property type="entry name" value="PROFILIN"/>
</dbReference>
<evidence type="ECO:0000256" key="8">
    <source>
        <dbReference type="ARBA" id="ARBA00023212"/>
    </source>
</evidence>
<protein>
    <recommendedName>
        <fullName evidence="10">Profilin</fullName>
    </recommendedName>
</protein>
<dbReference type="Proteomes" id="UP000886595">
    <property type="component" value="Unassembled WGS sequence"/>
</dbReference>
<dbReference type="PROSITE" id="PS00414">
    <property type="entry name" value="PROFILIN"/>
    <property type="match status" value="1"/>
</dbReference>
<dbReference type="FunFam" id="3.30.450.30:FF:000001">
    <property type="entry name" value="Profilin"/>
    <property type="match status" value="1"/>
</dbReference>
<dbReference type="Gene3D" id="3.40.50.720">
    <property type="entry name" value="NAD(P)-binding Rossmann-like Domain"/>
    <property type="match status" value="1"/>
</dbReference>
<dbReference type="InterPro" id="IPR048278">
    <property type="entry name" value="PFN"/>
</dbReference>
<comment type="caution">
    <text evidence="11">The sequence shown here is derived from an EMBL/GenBank/DDBJ whole genome shotgun (WGS) entry which is preliminary data.</text>
</comment>
<evidence type="ECO:0000256" key="1">
    <source>
        <dbReference type="ARBA" id="ARBA00004229"/>
    </source>
</evidence>
<dbReference type="GO" id="GO:0005856">
    <property type="term" value="C:cytoskeleton"/>
    <property type="evidence" value="ECO:0007669"/>
    <property type="project" value="UniProtKB-SubCell"/>
</dbReference>
<comment type="similarity">
    <text evidence="3 10">Belongs to the profilin family.</text>
</comment>
<dbReference type="PANTHER" id="PTHR44375">
    <property type="entry name" value="BETA-KETOACYL-ACP REDUCTASE-LIKE PROTEIN-RELATED"/>
    <property type="match status" value="1"/>
</dbReference>
<dbReference type="AlphaFoldDB" id="A0A8X7R172"/>
<dbReference type="CDD" id="cd05233">
    <property type="entry name" value="SDR_c"/>
    <property type="match status" value="1"/>
</dbReference>